<reference evidence="1" key="1">
    <citation type="journal article" date="2021" name="Environ. Microbiol.">
        <title>Gene family expansions and transcriptome signatures uncover fungal adaptations to wood decay.</title>
        <authorList>
            <person name="Hage H."/>
            <person name="Miyauchi S."/>
            <person name="Viragh M."/>
            <person name="Drula E."/>
            <person name="Min B."/>
            <person name="Chaduli D."/>
            <person name="Navarro D."/>
            <person name="Favel A."/>
            <person name="Norest M."/>
            <person name="Lesage-Meessen L."/>
            <person name="Balint B."/>
            <person name="Merenyi Z."/>
            <person name="de Eugenio L."/>
            <person name="Morin E."/>
            <person name="Martinez A.T."/>
            <person name="Baldrian P."/>
            <person name="Stursova M."/>
            <person name="Martinez M.J."/>
            <person name="Novotny C."/>
            <person name="Magnuson J.K."/>
            <person name="Spatafora J.W."/>
            <person name="Maurice S."/>
            <person name="Pangilinan J."/>
            <person name="Andreopoulos W."/>
            <person name="LaButti K."/>
            <person name="Hundley H."/>
            <person name="Na H."/>
            <person name="Kuo A."/>
            <person name="Barry K."/>
            <person name="Lipzen A."/>
            <person name="Henrissat B."/>
            <person name="Riley R."/>
            <person name="Ahrendt S."/>
            <person name="Nagy L.G."/>
            <person name="Grigoriev I.V."/>
            <person name="Martin F."/>
            <person name="Rosso M.N."/>
        </authorList>
    </citation>
    <scope>NUCLEOTIDE SEQUENCE</scope>
    <source>
        <strain evidence="1">CBS 384.51</strain>
    </source>
</reference>
<evidence type="ECO:0000313" key="2">
    <source>
        <dbReference type="Proteomes" id="UP001055072"/>
    </source>
</evidence>
<protein>
    <submittedName>
        <fullName evidence="1">Uncharacterized protein</fullName>
    </submittedName>
</protein>
<dbReference type="Proteomes" id="UP001055072">
    <property type="component" value="Unassembled WGS sequence"/>
</dbReference>
<sequence length="150" mass="17052">MLHVLLCKVSVATQSNFAWMPKRLLTTNFSKMRIDHDAQDSIASKFPVAGYFRLQIACGFMDGEQDDRTVLTVELSLRRARVVLNNIFGGWLSKVGSGSALSQRPHRSIDMLAFFSPAMSFMVTDICQLWLSLAFERVRQFYRVGKSMVH</sequence>
<dbReference type="EMBL" id="MU274955">
    <property type="protein sequence ID" value="KAI0083722.1"/>
    <property type="molecule type" value="Genomic_DNA"/>
</dbReference>
<proteinExistence type="predicted"/>
<accession>A0ACB8TNZ4</accession>
<name>A0ACB8TNZ4_9APHY</name>
<evidence type="ECO:0000313" key="1">
    <source>
        <dbReference type="EMBL" id="KAI0083722.1"/>
    </source>
</evidence>
<gene>
    <name evidence="1" type="ORF">BDY19DRAFT_976328</name>
</gene>
<comment type="caution">
    <text evidence="1">The sequence shown here is derived from an EMBL/GenBank/DDBJ whole genome shotgun (WGS) entry which is preliminary data.</text>
</comment>
<organism evidence="1 2">
    <name type="scientific">Irpex rosettiformis</name>
    <dbReference type="NCBI Taxonomy" id="378272"/>
    <lineage>
        <taxon>Eukaryota</taxon>
        <taxon>Fungi</taxon>
        <taxon>Dikarya</taxon>
        <taxon>Basidiomycota</taxon>
        <taxon>Agaricomycotina</taxon>
        <taxon>Agaricomycetes</taxon>
        <taxon>Polyporales</taxon>
        <taxon>Irpicaceae</taxon>
        <taxon>Irpex</taxon>
    </lineage>
</organism>
<keyword evidence="2" id="KW-1185">Reference proteome</keyword>